<dbReference type="Pfam" id="PF23913">
    <property type="entry name" value="DUF7255"/>
    <property type="match status" value="1"/>
</dbReference>
<accession>A0A1X1SWE3</accession>
<reference evidence="2 3" key="1">
    <citation type="submission" date="2016-01" db="EMBL/GenBank/DDBJ databases">
        <title>The new phylogeny of the genus Mycobacterium.</title>
        <authorList>
            <person name="Tarcisio F."/>
            <person name="Conor M."/>
            <person name="Antonella G."/>
            <person name="Elisabetta G."/>
            <person name="Giulia F.S."/>
            <person name="Sara T."/>
            <person name="Anna F."/>
            <person name="Clotilde B."/>
            <person name="Roberto B."/>
            <person name="Veronica D.S."/>
            <person name="Fabio R."/>
            <person name="Monica P."/>
            <person name="Olivier J."/>
            <person name="Enrico T."/>
            <person name="Nicola S."/>
        </authorList>
    </citation>
    <scope>NUCLEOTIDE SEQUENCE [LARGE SCALE GENOMIC DNA]</scope>
    <source>
        <strain evidence="2 3">DSM 44339</strain>
    </source>
</reference>
<dbReference type="EMBL" id="LQOS01000074">
    <property type="protein sequence ID" value="ORV35222.1"/>
    <property type="molecule type" value="Genomic_DNA"/>
</dbReference>
<keyword evidence="3" id="KW-1185">Reference proteome</keyword>
<dbReference type="STRING" id="126673.AWC01_00830"/>
<proteinExistence type="predicted"/>
<dbReference type="KEGG" id="mdr:MDOR_10320"/>
<dbReference type="EMBL" id="AP022605">
    <property type="protein sequence ID" value="BBZ06863.1"/>
    <property type="molecule type" value="Genomic_DNA"/>
</dbReference>
<reference evidence="1 4" key="2">
    <citation type="journal article" date="2019" name="Emerg. Microbes Infect.">
        <title>Comprehensive subspecies identification of 175 nontuberculous mycobacteria species based on 7547 genomic profiles.</title>
        <authorList>
            <person name="Matsumoto Y."/>
            <person name="Kinjo T."/>
            <person name="Motooka D."/>
            <person name="Nabeya D."/>
            <person name="Jung N."/>
            <person name="Uechi K."/>
            <person name="Horii T."/>
            <person name="Iida T."/>
            <person name="Fujita J."/>
            <person name="Nakamura S."/>
        </authorList>
    </citation>
    <scope>NUCLEOTIDE SEQUENCE [LARGE SCALE GENOMIC DNA]</scope>
    <source>
        <strain evidence="1 4">JCM 12405</strain>
    </source>
</reference>
<sequence>MPVGDTQRGFASAAALDGIVLTGQSVDWLNRRGHLGLPGGQLMPSTIAALERIYLALGGDLKTLATAKLTPLRGDFLHAATGTLIEIDESQHFTSFRQLTLKMYPPGVPLGFDIDEYKQLCRTWQRKSDNYFRSKEARGFGVGGRQRQRAYYDALRDLATPAMGRPPLIRIDAADRDPVDAYRRYRHAPMAALAGGVP</sequence>
<dbReference type="Proteomes" id="UP000193564">
    <property type="component" value="Unassembled WGS sequence"/>
</dbReference>
<organism evidence="2 3">
    <name type="scientific">Mycolicibacterium doricum</name>
    <dbReference type="NCBI Taxonomy" id="126673"/>
    <lineage>
        <taxon>Bacteria</taxon>
        <taxon>Bacillati</taxon>
        <taxon>Actinomycetota</taxon>
        <taxon>Actinomycetes</taxon>
        <taxon>Mycobacteriales</taxon>
        <taxon>Mycobacteriaceae</taxon>
        <taxon>Mycolicibacterium</taxon>
    </lineage>
</organism>
<reference evidence="1" key="3">
    <citation type="submission" date="2020-02" db="EMBL/GenBank/DDBJ databases">
        <authorList>
            <person name="Matsumoto Y."/>
            <person name="Motooka D."/>
            <person name="Nakamura S."/>
        </authorList>
    </citation>
    <scope>NUCLEOTIDE SEQUENCE</scope>
    <source>
        <strain evidence="1">JCM 12405</strain>
    </source>
</reference>
<evidence type="ECO:0000313" key="1">
    <source>
        <dbReference type="EMBL" id="BBZ06863.1"/>
    </source>
</evidence>
<dbReference type="InterPro" id="IPR055679">
    <property type="entry name" value="DUF7255"/>
</dbReference>
<evidence type="ECO:0000313" key="4">
    <source>
        <dbReference type="Proteomes" id="UP000467201"/>
    </source>
</evidence>
<evidence type="ECO:0000313" key="3">
    <source>
        <dbReference type="Proteomes" id="UP000193564"/>
    </source>
</evidence>
<dbReference type="AlphaFoldDB" id="A0A1X1SWE3"/>
<dbReference type="RefSeq" id="WP_085192936.1">
    <property type="nucleotide sequence ID" value="NZ_AP022605.1"/>
</dbReference>
<protein>
    <submittedName>
        <fullName evidence="2">Uncharacterized protein</fullName>
    </submittedName>
</protein>
<dbReference type="OrthoDB" id="4619215at2"/>
<evidence type="ECO:0000313" key="2">
    <source>
        <dbReference type="EMBL" id="ORV35222.1"/>
    </source>
</evidence>
<gene>
    <name evidence="2" type="ORF">AWC01_00830</name>
    <name evidence="1" type="ORF">MDOR_10320</name>
</gene>
<name>A0A1X1SWE3_9MYCO</name>
<dbReference type="Proteomes" id="UP000467201">
    <property type="component" value="Chromosome"/>
</dbReference>